<dbReference type="InterPro" id="IPR019747">
    <property type="entry name" value="FERM_CS"/>
</dbReference>
<dbReference type="InterPro" id="IPR019749">
    <property type="entry name" value="Band_41_domain"/>
</dbReference>
<dbReference type="Gene3D" id="1.20.80.10">
    <property type="match status" value="1"/>
</dbReference>
<dbReference type="InterPro" id="IPR018979">
    <property type="entry name" value="FERM_N"/>
</dbReference>
<name>A0A4Y2TGW2_ARAVE</name>
<dbReference type="PRINTS" id="PR00935">
    <property type="entry name" value="BAND41"/>
</dbReference>
<dbReference type="FunFam" id="1.20.80.10:FF:000005">
    <property type="entry name" value="FERM, RhoGEF and pleckstrin domain-containing protein 1"/>
    <property type="match status" value="1"/>
</dbReference>
<dbReference type="PANTHER" id="PTHR45858">
    <property type="entry name" value="FERM DOMAIN CONTAINING PROTEIN"/>
    <property type="match status" value="1"/>
</dbReference>
<dbReference type="PANTHER" id="PTHR45858:SF5">
    <property type="entry name" value="MOESIN_EZRIN_RADIXIN HOMOLOG 1"/>
    <property type="match status" value="1"/>
</dbReference>
<proteinExistence type="predicted"/>
<dbReference type="Proteomes" id="UP000499080">
    <property type="component" value="Unassembled WGS sequence"/>
</dbReference>
<dbReference type="SMART" id="SM00295">
    <property type="entry name" value="B41"/>
    <property type="match status" value="1"/>
</dbReference>
<sequence length="218" mass="24778">MTSQSSEGHDGKDAAVRRSRKIMNITVYFLDDSSHIFQLQAKSLGQILFDKVCKFLNVLEVDYFGLEYEDDKKAKCWLDALKPLCSQISTSFPTMYFCVKFYTPDPVQLEDEFTRYLFGLQVKKDLANGHLQCNDNTAAVMISYIVQADFGDYNPEKCSDGSYLSGCKFVPFQDAELEKKVIENHKKIVGQTPAEADLNLLETARRCELYGIKMTPAK</sequence>
<dbReference type="InterPro" id="IPR019748">
    <property type="entry name" value="FERM_central"/>
</dbReference>
<accession>A0A4Y2TGW2</accession>
<dbReference type="InterPro" id="IPR051835">
    <property type="entry name" value="RAC1-GEF"/>
</dbReference>
<evidence type="ECO:0000259" key="1">
    <source>
        <dbReference type="PROSITE" id="PS50057"/>
    </source>
</evidence>
<feature type="domain" description="FERM" evidence="1">
    <location>
        <begin position="23"/>
        <end position="218"/>
    </location>
</feature>
<dbReference type="CDD" id="cd17098">
    <property type="entry name" value="FERM_F1_FARP1_like"/>
    <property type="match status" value="1"/>
</dbReference>
<comment type="caution">
    <text evidence="2">The sequence shown here is derived from an EMBL/GenBank/DDBJ whole genome shotgun (WGS) entry which is preliminary data.</text>
</comment>
<dbReference type="FunFam" id="3.10.20.90:FF:000040">
    <property type="entry name" value="FERM, RhoGEF and pleckstrin domain-containing protein"/>
    <property type="match status" value="1"/>
</dbReference>
<dbReference type="InterPro" id="IPR014352">
    <property type="entry name" value="FERM/acyl-CoA-bd_prot_sf"/>
</dbReference>
<dbReference type="GO" id="GO:0005085">
    <property type="term" value="F:guanyl-nucleotide exchange factor activity"/>
    <property type="evidence" value="ECO:0007669"/>
    <property type="project" value="TreeGrafter"/>
</dbReference>
<gene>
    <name evidence="2" type="primary">Farp1_1</name>
    <name evidence="2" type="ORF">AVEN_275378_1</name>
</gene>
<reference evidence="2 3" key="1">
    <citation type="journal article" date="2019" name="Sci. Rep.">
        <title>Orb-weaving spider Araneus ventricosus genome elucidates the spidroin gene catalogue.</title>
        <authorList>
            <person name="Kono N."/>
            <person name="Nakamura H."/>
            <person name="Ohtoshi R."/>
            <person name="Moran D.A.P."/>
            <person name="Shinohara A."/>
            <person name="Yoshida Y."/>
            <person name="Fujiwara M."/>
            <person name="Mori M."/>
            <person name="Tomita M."/>
            <person name="Arakawa K."/>
        </authorList>
    </citation>
    <scope>NUCLEOTIDE SEQUENCE [LARGE SCALE GENOMIC DNA]</scope>
</reference>
<dbReference type="SUPFAM" id="SSF54236">
    <property type="entry name" value="Ubiquitin-like"/>
    <property type="match status" value="1"/>
</dbReference>
<dbReference type="GO" id="GO:0009887">
    <property type="term" value="P:animal organ morphogenesis"/>
    <property type="evidence" value="ECO:0007669"/>
    <property type="project" value="UniProtKB-ARBA"/>
</dbReference>
<dbReference type="InterPro" id="IPR035963">
    <property type="entry name" value="FERM_2"/>
</dbReference>
<dbReference type="GO" id="GO:0071944">
    <property type="term" value="C:cell periphery"/>
    <property type="evidence" value="ECO:0007669"/>
    <property type="project" value="UniProtKB-ARBA"/>
</dbReference>
<evidence type="ECO:0000313" key="3">
    <source>
        <dbReference type="Proteomes" id="UP000499080"/>
    </source>
</evidence>
<dbReference type="EMBL" id="BGPR01027659">
    <property type="protein sequence ID" value="GBN98355.1"/>
    <property type="molecule type" value="Genomic_DNA"/>
</dbReference>
<keyword evidence="3" id="KW-1185">Reference proteome</keyword>
<protein>
    <submittedName>
        <fullName evidence="2">FERM, ARHGEF and pleckstrin domain-containing protein 1</fullName>
    </submittedName>
</protein>
<dbReference type="Gene3D" id="3.10.20.90">
    <property type="entry name" value="Phosphatidylinositol 3-kinase Catalytic Subunit, Chain A, domain 1"/>
    <property type="match status" value="1"/>
</dbReference>
<dbReference type="AlphaFoldDB" id="A0A4Y2TGW2"/>
<organism evidence="2 3">
    <name type="scientific">Araneus ventricosus</name>
    <name type="common">Orbweaver spider</name>
    <name type="synonym">Epeira ventricosa</name>
    <dbReference type="NCBI Taxonomy" id="182803"/>
    <lineage>
        <taxon>Eukaryota</taxon>
        <taxon>Metazoa</taxon>
        <taxon>Ecdysozoa</taxon>
        <taxon>Arthropoda</taxon>
        <taxon>Chelicerata</taxon>
        <taxon>Arachnida</taxon>
        <taxon>Araneae</taxon>
        <taxon>Araneomorphae</taxon>
        <taxon>Entelegynae</taxon>
        <taxon>Araneoidea</taxon>
        <taxon>Araneidae</taxon>
        <taxon>Araneus</taxon>
    </lineage>
</organism>
<evidence type="ECO:0000313" key="2">
    <source>
        <dbReference type="EMBL" id="GBN98355.1"/>
    </source>
</evidence>
<dbReference type="InterPro" id="IPR029071">
    <property type="entry name" value="Ubiquitin-like_domsf"/>
</dbReference>
<dbReference type="Pfam" id="PF09379">
    <property type="entry name" value="FERM_N"/>
    <property type="match status" value="1"/>
</dbReference>
<dbReference type="SUPFAM" id="SSF47031">
    <property type="entry name" value="Second domain of FERM"/>
    <property type="match status" value="1"/>
</dbReference>
<dbReference type="GO" id="GO:0048731">
    <property type="term" value="P:system development"/>
    <property type="evidence" value="ECO:0007669"/>
    <property type="project" value="UniProtKB-ARBA"/>
</dbReference>
<dbReference type="Pfam" id="PF00373">
    <property type="entry name" value="FERM_M"/>
    <property type="match status" value="1"/>
</dbReference>
<dbReference type="InterPro" id="IPR000299">
    <property type="entry name" value="FERM_domain"/>
</dbReference>
<feature type="non-terminal residue" evidence="2">
    <location>
        <position position="218"/>
    </location>
</feature>
<dbReference type="PROSITE" id="PS00660">
    <property type="entry name" value="FERM_1"/>
    <property type="match status" value="1"/>
</dbReference>
<dbReference type="CDD" id="cd14473">
    <property type="entry name" value="FERM_B-lobe"/>
    <property type="match status" value="1"/>
</dbReference>
<dbReference type="OrthoDB" id="9990815at2759"/>
<dbReference type="PROSITE" id="PS50057">
    <property type="entry name" value="FERM_3"/>
    <property type="match status" value="1"/>
</dbReference>